<proteinExistence type="predicted"/>
<dbReference type="EMBL" id="BK059105">
    <property type="protein sequence ID" value="DAE30998.1"/>
    <property type="molecule type" value="Genomic_DNA"/>
</dbReference>
<reference evidence="1" key="1">
    <citation type="journal article" date="2021" name="Proc. Natl. Acad. Sci. U.S.A.">
        <title>A Catalog of Tens of Thousands of Viruses from Human Metagenomes Reveals Hidden Associations with Chronic Diseases.</title>
        <authorList>
            <person name="Tisza M.J."/>
            <person name="Buck C.B."/>
        </authorList>
    </citation>
    <scope>NUCLEOTIDE SEQUENCE</scope>
    <source>
        <strain evidence="1">CtML55</strain>
    </source>
</reference>
<evidence type="ECO:0008006" key="2">
    <source>
        <dbReference type="Google" id="ProtNLM"/>
    </source>
</evidence>
<protein>
    <recommendedName>
        <fullName evidence="2">DUF1848 domain-containing protein</fullName>
    </recommendedName>
</protein>
<name>A0A8S5RHX3_9VIRU</name>
<organism evidence="1">
    <name type="scientific">virus sp. ctML55</name>
    <dbReference type="NCBI Taxonomy" id="2827627"/>
    <lineage>
        <taxon>Viruses</taxon>
    </lineage>
</organism>
<evidence type="ECO:0000313" key="1">
    <source>
        <dbReference type="EMBL" id="DAE30998.1"/>
    </source>
</evidence>
<dbReference type="Pfam" id="PF08902">
    <property type="entry name" value="DUF1848"/>
    <property type="match status" value="1"/>
</dbReference>
<accession>A0A8S5RHX3</accession>
<dbReference type="InterPro" id="IPR014998">
    <property type="entry name" value="DUF1848"/>
</dbReference>
<sequence length="299" mass="34300">MILNISLRTDIVACYTDWLVDKLLHKDFIYSQNPRTKVTTAYSLKDVDCIAFCSKDYSKILPYIQEINSKYKCIYYYTITPYGTDIEPNVPSVDESIKTLKELSKIVGKENVLWRFDPLLKTNKISCEWLVDSFEKMAKELSKYVSRCIFSFITPYSHTLANMPEIIPFTEEEKDWITMRMGVIAISENNLHLQICRLGKEYPGVYVEGCMSPKIFGLNIKPTKASITSGCTCSVQTYGIGEYDTCKMGCKYCYATIDHNLAKRIPENPNSELISGEITEPIKYVNNRVQISQELSLFD</sequence>